<comment type="caution">
    <text evidence="3">The sequence shown here is derived from an EMBL/GenBank/DDBJ whole genome shotgun (WGS) entry which is preliminary data.</text>
</comment>
<accession>A0A7W9FXQ9</accession>
<dbReference type="RefSeq" id="WP_313042259.1">
    <property type="nucleotide sequence ID" value="NZ_JACHMB010000001.1"/>
</dbReference>
<gene>
    <name evidence="3" type="ORF">HD596_000281</name>
</gene>
<sequence length="227" mass="24661">MSGPPTGERAITARFKPARQEPPRHLPGRAFWVTAESEPGRLRQLRTLRDGSHAMAHRFTADQVRAVVRALDAAGVRVIEVTHGDGLGGSSFNYGFSAVDDVELVRVAGEAARDARIAVLLLPGLGTVADLRRAHDAGATVARGRGLPVRVRGHDTAARFPVQGGTGRGPRCRPRRRPRPTRWWASATPTTPAATGRRPRRPGAARALYEPHHRRMETGRVRARLGS</sequence>
<keyword evidence="4" id="KW-1185">Reference proteome</keyword>
<dbReference type="InterPro" id="IPR013785">
    <property type="entry name" value="Aldolase_TIM"/>
</dbReference>
<protein>
    <recommendedName>
        <fullName evidence="2">Pyruvate carboxyltransferase domain-containing protein</fullName>
    </recommendedName>
</protein>
<evidence type="ECO:0000256" key="1">
    <source>
        <dbReference type="SAM" id="MobiDB-lite"/>
    </source>
</evidence>
<evidence type="ECO:0000313" key="3">
    <source>
        <dbReference type="EMBL" id="MBB5773525.1"/>
    </source>
</evidence>
<dbReference type="EMBL" id="JACHMB010000001">
    <property type="protein sequence ID" value="MBB5773525.1"/>
    <property type="molecule type" value="Genomic_DNA"/>
</dbReference>
<feature type="compositionally biased region" description="Low complexity" evidence="1">
    <location>
        <begin position="181"/>
        <end position="196"/>
    </location>
</feature>
<dbReference type="Pfam" id="PF00682">
    <property type="entry name" value="HMGL-like"/>
    <property type="match status" value="1"/>
</dbReference>
<dbReference type="AlphaFoldDB" id="A0A7W9FXQ9"/>
<dbReference type="Proteomes" id="UP000579153">
    <property type="component" value="Unassembled WGS sequence"/>
</dbReference>
<feature type="region of interest" description="Disordered" evidence="1">
    <location>
        <begin position="159"/>
        <end position="205"/>
    </location>
</feature>
<dbReference type="Gene3D" id="3.20.20.70">
    <property type="entry name" value="Aldolase class I"/>
    <property type="match status" value="1"/>
</dbReference>
<dbReference type="InterPro" id="IPR000891">
    <property type="entry name" value="PYR_CT"/>
</dbReference>
<feature type="domain" description="Pyruvate carboxyltransferase" evidence="2">
    <location>
        <begin position="47"/>
        <end position="140"/>
    </location>
</feature>
<dbReference type="SUPFAM" id="SSF51569">
    <property type="entry name" value="Aldolase"/>
    <property type="match status" value="1"/>
</dbReference>
<organism evidence="3 4">
    <name type="scientific">Nonomuraea jabiensis</name>
    <dbReference type="NCBI Taxonomy" id="882448"/>
    <lineage>
        <taxon>Bacteria</taxon>
        <taxon>Bacillati</taxon>
        <taxon>Actinomycetota</taxon>
        <taxon>Actinomycetes</taxon>
        <taxon>Streptosporangiales</taxon>
        <taxon>Streptosporangiaceae</taxon>
        <taxon>Nonomuraea</taxon>
    </lineage>
</organism>
<name>A0A7W9FXQ9_9ACTN</name>
<reference evidence="3 4" key="1">
    <citation type="submission" date="2020-08" db="EMBL/GenBank/DDBJ databases">
        <title>Sequencing the genomes of 1000 actinobacteria strains.</title>
        <authorList>
            <person name="Klenk H.-P."/>
        </authorList>
    </citation>
    <scope>NUCLEOTIDE SEQUENCE [LARGE SCALE GENOMIC DNA]</scope>
    <source>
        <strain evidence="3 4">DSM 45507</strain>
    </source>
</reference>
<dbReference type="GO" id="GO:0003824">
    <property type="term" value="F:catalytic activity"/>
    <property type="evidence" value="ECO:0007669"/>
    <property type="project" value="InterPro"/>
</dbReference>
<evidence type="ECO:0000313" key="4">
    <source>
        <dbReference type="Proteomes" id="UP000579153"/>
    </source>
</evidence>
<evidence type="ECO:0000259" key="2">
    <source>
        <dbReference type="Pfam" id="PF00682"/>
    </source>
</evidence>
<proteinExistence type="predicted"/>
<feature type="compositionally biased region" description="Basic residues" evidence="1">
    <location>
        <begin position="170"/>
        <end position="180"/>
    </location>
</feature>